<feature type="transmembrane region" description="Helical" evidence="1">
    <location>
        <begin position="65"/>
        <end position="90"/>
    </location>
</feature>
<dbReference type="Proteomes" id="UP001370348">
    <property type="component" value="Chromosome"/>
</dbReference>
<dbReference type="RefSeq" id="WP_394821351.1">
    <property type="nucleotide sequence ID" value="NZ_CP089984.1"/>
</dbReference>
<reference evidence="2 3" key="1">
    <citation type="submission" date="2021-12" db="EMBL/GenBank/DDBJ databases">
        <title>Discovery of the Pendulisporaceae a myxobacterial family with distinct sporulation behavior and unique specialized metabolism.</title>
        <authorList>
            <person name="Garcia R."/>
            <person name="Popoff A."/>
            <person name="Bader C.D."/>
            <person name="Loehr J."/>
            <person name="Walesch S."/>
            <person name="Walt C."/>
            <person name="Boldt J."/>
            <person name="Bunk B."/>
            <person name="Haeckl F.J.F.P.J."/>
            <person name="Gunesch A.P."/>
            <person name="Birkelbach J."/>
            <person name="Nuebel U."/>
            <person name="Pietschmann T."/>
            <person name="Bach T."/>
            <person name="Mueller R."/>
        </authorList>
    </citation>
    <scope>NUCLEOTIDE SEQUENCE [LARGE SCALE GENOMIC DNA]</scope>
    <source>
        <strain evidence="2 3">MSr11954</strain>
    </source>
</reference>
<dbReference type="EMBL" id="CP089984">
    <property type="protein sequence ID" value="WXB11729.1"/>
    <property type="molecule type" value="Genomic_DNA"/>
</dbReference>
<feature type="transmembrane region" description="Helical" evidence="1">
    <location>
        <begin position="42"/>
        <end position="59"/>
    </location>
</feature>
<proteinExistence type="predicted"/>
<gene>
    <name evidence="2" type="ORF">LZC94_28205</name>
</gene>
<keyword evidence="1" id="KW-1133">Transmembrane helix</keyword>
<name>A0ABZ2LQ52_9BACT</name>
<keyword evidence="1" id="KW-0472">Membrane</keyword>
<evidence type="ECO:0000313" key="3">
    <source>
        <dbReference type="Proteomes" id="UP001370348"/>
    </source>
</evidence>
<keyword evidence="1" id="KW-0812">Transmembrane</keyword>
<keyword evidence="3" id="KW-1185">Reference proteome</keyword>
<sequence>MFGLGASNDHDDLLWAGAATYVMGGPVVHFANQRPDAGAGSFFLRLGLPVTGLAIGAASSSGWGAFAYGAFGAITGATLASIIDIAALGWKRVERPPGASTIGFDAVPVRGGMTAGVSGTF</sequence>
<evidence type="ECO:0000313" key="2">
    <source>
        <dbReference type="EMBL" id="WXB11729.1"/>
    </source>
</evidence>
<evidence type="ECO:0000256" key="1">
    <source>
        <dbReference type="SAM" id="Phobius"/>
    </source>
</evidence>
<organism evidence="2 3">
    <name type="scientific">Pendulispora albinea</name>
    <dbReference type="NCBI Taxonomy" id="2741071"/>
    <lineage>
        <taxon>Bacteria</taxon>
        <taxon>Pseudomonadati</taxon>
        <taxon>Myxococcota</taxon>
        <taxon>Myxococcia</taxon>
        <taxon>Myxococcales</taxon>
        <taxon>Sorangiineae</taxon>
        <taxon>Pendulisporaceae</taxon>
        <taxon>Pendulispora</taxon>
    </lineage>
</organism>
<feature type="transmembrane region" description="Helical" evidence="1">
    <location>
        <begin position="13"/>
        <end position="30"/>
    </location>
</feature>
<protein>
    <submittedName>
        <fullName evidence="2">Uncharacterized protein</fullName>
    </submittedName>
</protein>
<accession>A0ABZ2LQ52</accession>